<sequence length="123" mass="13816">MGKCSYCPRKRTFHGNQNACIETASCKEEIMTTSSLKLQQCNQNRIFQFVDQLAQVLQEENCPVQALHEIGVRVLLVIYNAPNSENSLDNLRCTQFIKSTKLNKPVQLSNIPPTSAAAHQHIS</sequence>
<dbReference type="AlphaFoldDB" id="A0A8X7CRT0"/>
<evidence type="ECO:0000313" key="1">
    <source>
        <dbReference type="EMBL" id="GFY76070.1"/>
    </source>
</evidence>
<name>A0A8X7CRT0_9ARAC</name>
<dbReference type="EMBL" id="BMAV01021748">
    <property type="protein sequence ID" value="GFY76070.1"/>
    <property type="molecule type" value="Genomic_DNA"/>
</dbReference>
<comment type="caution">
    <text evidence="1">The sequence shown here is derived from an EMBL/GenBank/DDBJ whole genome shotgun (WGS) entry which is preliminary data.</text>
</comment>
<proteinExistence type="predicted"/>
<reference evidence="1" key="1">
    <citation type="submission" date="2020-08" db="EMBL/GenBank/DDBJ databases">
        <title>Multicomponent nature underlies the extraordinary mechanical properties of spider dragline silk.</title>
        <authorList>
            <person name="Kono N."/>
            <person name="Nakamura H."/>
            <person name="Mori M."/>
            <person name="Yoshida Y."/>
            <person name="Ohtoshi R."/>
            <person name="Malay A.D."/>
            <person name="Moran D.A.P."/>
            <person name="Tomita M."/>
            <person name="Numata K."/>
            <person name="Arakawa K."/>
        </authorList>
    </citation>
    <scope>NUCLEOTIDE SEQUENCE</scope>
</reference>
<accession>A0A8X7CRT0</accession>
<organism evidence="1 2">
    <name type="scientific">Trichonephila inaurata madagascariensis</name>
    <dbReference type="NCBI Taxonomy" id="2747483"/>
    <lineage>
        <taxon>Eukaryota</taxon>
        <taxon>Metazoa</taxon>
        <taxon>Ecdysozoa</taxon>
        <taxon>Arthropoda</taxon>
        <taxon>Chelicerata</taxon>
        <taxon>Arachnida</taxon>
        <taxon>Araneae</taxon>
        <taxon>Araneomorphae</taxon>
        <taxon>Entelegynae</taxon>
        <taxon>Araneoidea</taxon>
        <taxon>Nephilidae</taxon>
        <taxon>Trichonephila</taxon>
        <taxon>Trichonephila inaurata</taxon>
    </lineage>
</organism>
<gene>
    <name evidence="1" type="ORF">TNIN_466991</name>
</gene>
<protein>
    <submittedName>
        <fullName evidence="1">Uncharacterized protein</fullName>
    </submittedName>
</protein>
<dbReference type="Proteomes" id="UP000886998">
    <property type="component" value="Unassembled WGS sequence"/>
</dbReference>
<evidence type="ECO:0000313" key="2">
    <source>
        <dbReference type="Proteomes" id="UP000886998"/>
    </source>
</evidence>
<keyword evidence="2" id="KW-1185">Reference proteome</keyword>
<dbReference type="OrthoDB" id="6464054at2759"/>